<dbReference type="Pfam" id="PF07734">
    <property type="entry name" value="FBA_1"/>
    <property type="match status" value="1"/>
</dbReference>
<proteinExistence type="predicted"/>
<dbReference type="AlphaFoldDB" id="A0AAD8ISR0"/>
<gene>
    <name evidence="3" type="ORF">POM88_010505</name>
</gene>
<dbReference type="PANTHER" id="PTHR35546">
    <property type="entry name" value="F-BOX PROTEIN INTERACTION DOMAIN PROTEIN-RELATED"/>
    <property type="match status" value="1"/>
</dbReference>
<organism evidence="3 4">
    <name type="scientific">Heracleum sosnowskyi</name>
    <dbReference type="NCBI Taxonomy" id="360622"/>
    <lineage>
        <taxon>Eukaryota</taxon>
        <taxon>Viridiplantae</taxon>
        <taxon>Streptophyta</taxon>
        <taxon>Embryophyta</taxon>
        <taxon>Tracheophyta</taxon>
        <taxon>Spermatophyta</taxon>
        <taxon>Magnoliopsida</taxon>
        <taxon>eudicotyledons</taxon>
        <taxon>Gunneridae</taxon>
        <taxon>Pentapetalae</taxon>
        <taxon>asterids</taxon>
        <taxon>campanulids</taxon>
        <taxon>Apiales</taxon>
        <taxon>Apiaceae</taxon>
        <taxon>Apioideae</taxon>
        <taxon>apioid superclade</taxon>
        <taxon>Tordylieae</taxon>
        <taxon>Tordyliinae</taxon>
        <taxon>Heracleum</taxon>
    </lineage>
</organism>
<protein>
    <submittedName>
        <fullName evidence="3">F-box domain containing protein</fullName>
    </submittedName>
</protein>
<reference evidence="3" key="2">
    <citation type="submission" date="2023-05" db="EMBL/GenBank/DDBJ databases">
        <authorList>
            <person name="Schelkunov M.I."/>
        </authorList>
    </citation>
    <scope>NUCLEOTIDE SEQUENCE</scope>
    <source>
        <strain evidence="3">Hsosn_3</strain>
        <tissue evidence="3">Leaf</tissue>
    </source>
</reference>
<accession>A0AAD8ISR0</accession>
<sequence length="439" mass="50304">MKCRRCTCSSRENDIKLSSGEMDMKLGRCTCTSQEIVLDEEDLLTLILLRVPYRELLSFKSVSKKWLHLITTPHFTSLLRDALPPLRASALFIQRTYPNFLSKRLPDQVHFVPLDDPNATSPFRNLDFAHDPYTSRQIRVCQSCNGLLLCSSARFFDFNLSNCYVYNPSTNHLDTLSKQPLCYGYEGYYIGFAYDPSKSPHYKVIAYITKIPLSFVGDLHIYSSETGTWKASAQSFLPPEGILFTDGVYWNGSMHWLSFLGADCSNLPDSLSDGLYFNVDEERFGTFPRPPIGAKSISVRSRYFGESEDHLHVTEVCQYATSLTVYEMKSDYSGWFVKYLIDLDPIAKVFPEMTKHMSLSCDKTDYAVAVLSLVRRENFREDSFLVLEIPGKAIRYNLVDGSFKLIWDFGVALNIKYNIDLWTLGRFKVFPYLESVLRA</sequence>
<dbReference type="Proteomes" id="UP001237642">
    <property type="component" value="Unassembled WGS sequence"/>
</dbReference>
<comment type="caution">
    <text evidence="3">The sequence shown here is derived from an EMBL/GenBank/DDBJ whole genome shotgun (WGS) entry which is preliminary data.</text>
</comment>
<reference evidence="3" key="1">
    <citation type="submission" date="2023-02" db="EMBL/GenBank/DDBJ databases">
        <title>Genome of toxic invasive species Heracleum sosnowskyi carries increased number of genes despite the absence of recent whole-genome duplications.</title>
        <authorList>
            <person name="Schelkunov M."/>
            <person name="Shtratnikova V."/>
            <person name="Makarenko M."/>
            <person name="Klepikova A."/>
            <person name="Omelchenko D."/>
            <person name="Novikova G."/>
            <person name="Obukhova E."/>
            <person name="Bogdanov V."/>
            <person name="Penin A."/>
            <person name="Logacheva M."/>
        </authorList>
    </citation>
    <scope>NUCLEOTIDE SEQUENCE</scope>
    <source>
        <strain evidence="3">Hsosn_3</strain>
        <tissue evidence="3">Leaf</tissue>
    </source>
</reference>
<keyword evidence="4" id="KW-1185">Reference proteome</keyword>
<dbReference type="SUPFAM" id="SSF81383">
    <property type="entry name" value="F-box domain"/>
    <property type="match status" value="1"/>
</dbReference>
<evidence type="ECO:0000259" key="1">
    <source>
        <dbReference type="Pfam" id="PF00646"/>
    </source>
</evidence>
<dbReference type="InterPro" id="IPR055290">
    <property type="entry name" value="At3g26010-like"/>
</dbReference>
<evidence type="ECO:0000313" key="3">
    <source>
        <dbReference type="EMBL" id="KAK1391449.1"/>
    </source>
</evidence>
<dbReference type="InterPro" id="IPR036047">
    <property type="entry name" value="F-box-like_dom_sf"/>
</dbReference>
<dbReference type="NCBIfam" id="TIGR01640">
    <property type="entry name" value="F_box_assoc_1"/>
    <property type="match status" value="1"/>
</dbReference>
<dbReference type="InterPro" id="IPR017451">
    <property type="entry name" value="F-box-assoc_interact_dom"/>
</dbReference>
<dbReference type="InterPro" id="IPR001810">
    <property type="entry name" value="F-box_dom"/>
</dbReference>
<dbReference type="Pfam" id="PF00646">
    <property type="entry name" value="F-box"/>
    <property type="match status" value="1"/>
</dbReference>
<evidence type="ECO:0000259" key="2">
    <source>
        <dbReference type="Pfam" id="PF07734"/>
    </source>
</evidence>
<dbReference type="EMBL" id="JAUIZM010000003">
    <property type="protein sequence ID" value="KAK1391449.1"/>
    <property type="molecule type" value="Genomic_DNA"/>
</dbReference>
<dbReference type="PANTHER" id="PTHR35546:SF115">
    <property type="entry name" value="F-BOX DOMAIN-CONTAINING PROTEIN"/>
    <property type="match status" value="1"/>
</dbReference>
<evidence type="ECO:0000313" key="4">
    <source>
        <dbReference type="Proteomes" id="UP001237642"/>
    </source>
</evidence>
<feature type="domain" description="F-box associated beta-propeller type 1" evidence="2">
    <location>
        <begin position="136"/>
        <end position="331"/>
    </location>
</feature>
<dbReference type="InterPro" id="IPR006527">
    <property type="entry name" value="F-box-assoc_dom_typ1"/>
</dbReference>
<name>A0AAD8ISR0_9APIA</name>
<feature type="domain" description="F-box" evidence="1">
    <location>
        <begin position="41"/>
        <end position="76"/>
    </location>
</feature>